<keyword evidence="1" id="KW-1133">Transmembrane helix</keyword>
<organism evidence="2">
    <name type="scientific">Arundo donax</name>
    <name type="common">Giant reed</name>
    <name type="synonym">Donax arundinaceus</name>
    <dbReference type="NCBI Taxonomy" id="35708"/>
    <lineage>
        <taxon>Eukaryota</taxon>
        <taxon>Viridiplantae</taxon>
        <taxon>Streptophyta</taxon>
        <taxon>Embryophyta</taxon>
        <taxon>Tracheophyta</taxon>
        <taxon>Spermatophyta</taxon>
        <taxon>Magnoliopsida</taxon>
        <taxon>Liliopsida</taxon>
        <taxon>Poales</taxon>
        <taxon>Poaceae</taxon>
        <taxon>PACMAD clade</taxon>
        <taxon>Arundinoideae</taxon>
        <taxon>Arundineae</taxon>
        <taxon>Arundo</taxon>
    </lineage>
</organism>
<accession>A0A0A9H236</accession>
<keyword evidence="1" id="KW-0812">Transmembrane</keyword>
<dbReference type="AlphaFoldDB" id="A0A0A9H236"/>
<evidence type="ECO:0000256" key="1">
    <source>
        <dbReference type="SAM" id="Phobius"/>
    </source>
</evidence>
<reference evidence="2" key="2">
    <citation type="journal article" date="2015" name="Data Brief">
        <title>Shoot transcriptome of the giant reed, Arundo donax.</title>
        <authorList>
            <person name="Barrero R.A."/>
            <person name="Guerrero F.D."/>
            <person name="Moolhuijzen P."/>
            <person name="Goolsby J.A."/>
            <person name="Tidwell J."/>
            <person name="Bellgard S.E."/>
            <person name="Bellgard M.I."/>
        </authorList>
    </citation>
    <scope>NUCLEOTIDE SEQUENCE</scope>
    <source>
        <tissue evidence="2">Shoot tissue taken approximately 20 cm above the soil surface</tissue>
    </source>
</reference>
<reference evidence="2" key="1">
    <citation type="submission" date="2014-09" db="EMBL/GenBank/DDBJ databases">
        <authorList>
            <person name="Magalhaes I.L.F."/>
            <person name="Oliveira U."/>
            <person name="Santos F.R."/>
            <person name="Vidigal T.H.D.A."/>
            <person name="Brescovit A.D."/>
            <person name="Santos A.J."/>
        </authorList>
    </citation>
    <scope>NUCLEOTIDE SEQUENCE</scope>
    <source>
        <tissue evidence="2">Shoot tissue taken approximately 20 cm above the soil surface</tissue>
    </source>
</reference>
<evidence type="ECO:0000313" key="2">
    <source>
        <dbReference type="EMBL" id="JAE29859.1"/>
    </source>
</evidence>
<keyword evidence="1" id="KW-0472">Membrane</keyword>
<dbReference type="EMBL" id="GBRH01168037">
    <property type="protein sequence ID" value="JAE29859.1"/>
    <property type="molecule type" value="Transcribed_RNA"/>
</dbReference>
<name>A0A0A9H236_ARUDO</name>
<proteinExistence type="predicted"/>
<protein>
    <submittedName>
        <fullName evidence="2">Uncharacterized protein</fullName>
    </submittedName>
</protein>
<feature type="transmembrane region" description="Helical" evidence="1">
    <location>
        <begin position="58"/>
        <end position="78"/>
    </location>
</feature>
<sequence length="80" mass="9230">MILVDSEGILTWDQCYWKVYQISFSTIYRTSKTEFRCDLCDEISAGCFWISRSSQSELGLQLGLHVLAGLLLLLVFWFSP</sequence>